<evidence type="ECO:0000313" key="5">
    <source>
        <dbReference type="Proteomes" id="UP000013827"/>
    </source>
</evidence>
<dbReference type="PROSITE" id="PS00018">
    <property type="entry name" value="EF_HAND_1"/>
    <property type="match status" value="1"/>
</dbReference>
<dbReference type="SUPFAM" id="SSF53474">
    <property type="entry name" value="alpha/beta-Hydrolases"/>
    <property type="match status" value="1"/>
</dbReference>
<dbReference type="GO" id="GO:0008374">
    <property type="term" value="F:O-acyltransferase activity"/>
    <property type="evidence" value="ECO:0007669"/>
    <property type="project" value="InterPro"/>
</dbReference>
<dbReference type="EnsemblProtists" id="EOD16315">
    <property type="protein sequence ID" value="EOD16315"/>
    <property type="gene ID" value="EMIHUDRAFT_102910"/>
</dbReference>
<dbReference type="RefSeq" id="XP_005768744.1">
    <property type="nucleotide sequence ID" value="XM_005768687.1"/>
</dbReference>
<evidence type="ECO:0000313" key="4">
    <source>
        <dbReference type="EnsemblProtists" id="EOD16315"/>
    </source>
</evidence>
<dbReference type="Pfam" id="PF02450">
    <property type="entry name" value="LCAT"/>
    <property type="match status" value="1"/>
</dbReference>
<feature type="domain" description="C2" evidence="2">
    <location>
        <begin position="517"/>
        <end position="646"/>
    </location>
</feature>
<dbReference type="PANTHER" id="PTHR11440">
    <property type="entry name" value="LECITHIN-CHOLESTEROL ACYLTRANSFERASE-RELATED"/>
    <property type="match status" value="1"/>
</dbReference>
<dbReference type="Pfam" id="PF00168">
    <property type="entry name" value="C2"/>
    <property type="match status" value="1"/>
</dbReference>
<dbReference type="GeneID" id="17262475"/>
<dbReference type="InterPro" id="IPR018247">
    <property type="entry name" value="EF_Hand_1_Ca_BS"/>
</dbReference>
<dbReference type="GO" id="GO:0006629">
    <property type="term" value="P:lipid metabolic process"/>
    <property type="evidence" value="ECO:0007669"/>
    <property type="project" value="InterPro"/>
</dbReference>
<dbReference type="InterPro" id="IPR029058">
    <property type="entry name" value="AB_hydrolase_fold"/>
</dbReference>
<organism evidence="4 5">
    <name type="scientific">Emiliania huxleyi (strain CCMP1516)</name>
    <dbReference type="NCBI Taxonomy" id="280463"/>
    <lineage>
        <taxon>Eukaryota</taxon>
        <taxon>Haptista</taxon>
        <taxon>Haptophyta</taxon>
        <taxon>Prymnesiophyceae</taxon>
        <taxon>Isochrysidales</taxon>
        <taxon>Noelaerhabdaceae</taxon>
        <taxon>Emiliania</taxon>
    </lineage>
</organism>
<protein>
    <submittedName>
        <fullName evidence="4">Uncharacterized protein</fullName>
    </submittedName>
</protein>
<dbReference type="PROSITE" id="PS50222">
    <property type="entry name" value="EF_HAND_2"/>
    <property type="match status" value="1"/>
</dbReference>
<evidence type="ECO:0000259" key="3">
    <source>
        <dbReference type="PROSITE" id="PS50222"/>
    </source>
</evidence>
<sequence length="1085" mass="118379">MPSPDAAARHTGAGVARRQAHHERMRDERAREAAAGNAELPPEDDAVEMASAAQLLDSVAEAGPNYTLLRSKETTGEAATWKTPGLASGLVDGLVDDQDSLAGIDENLGVNAGLTSSGALAQDIRERLAIFGIDVPGAAPTWLPPHGVGSAMKSMGYRVRNPVACINSMVGSVLVCKESESRPEWVDRNIVLDMLILTRTVISKLLTFNTADDWIAQLEDRFDEDDDGDVDISELQAFIAEDEGLSKNKKVLRCLKRAEKLAMNGGTCKQMLMALEPVRELLRAGGQNGNDEDGGAPCHDKAEEFLTGEESITRNVYAAHICLEEGWKDPRGVRVRPLNDETTCDALSYLSKVPIVKAFAALMGPLIDELEDAGLEVGKSIRAFPYDWRVAIPKLEERDGYFTSLMDGIEQLVAAQGHPAVLLAHSMGCRVAHYFTHWVVSSPAGVARGGREWLDKYVNSLVAVAGPFLGATSGTHQYIIPGTVNGLVPAVLSVSGGHTVMRSWGSMFFLFLASKALRGTPISHPCWVRSQGVLQIELISLDLIDTDADSDTDSYVVFTLRSYRGGPIVNRAGNDLNLTSAAVGGAHPVYNELFQFSWDAEPDSLPGLELTVCIKDERLFGTDPAIGEYKLCLSDGDDATPATRALFTRSSSPVAPPIQMVAGERIELHRVPLGESGAKATLNLRWLPSDFTPAGYKVPHEGIPGCGGEADTGECEVATKRLQESLGDKGEVCWPFRDGDERCDGRSGSYRPVSMETMFALEEMFREFEMWQGLYAGDPVFSANCTAAPEIKRVLSIHGCAKPTMAAVVYRRRSCKFKEGQRTCLFEPDGDAQVAHEGFRIKNGVIYEMPNAPQVNVESKKWSDADQHLWTFTSGSGDRTVNYSSLKWPLSWRQDGLRVDEIEIPGADHRGIVSMPMTHFSVLQHVCRPPQIKILVSHVYLGEMRCGSCYYSCRYKPPPELVNDELRVTYEWDLAPNNMTETVTTRLAHTEWVPVAQAHCSAAWATHSQTAGSISEEAAHMNNGCRFSLEYRSAGGDPALYPGSTTVKLCRDDIHGEDREIVVDLDTARINVAIELKVKPVAGAQ</sequence>
<dbReference type="Gene3D" id="2.60.40.150">
    <property type="entry name" value="C2 domain"/>
    <property type="match status" value="1"/>
</dbReference>
<dbReference type="eggNOG" id="KOG2369">
    <property type="taxonomic scope" value="Eukaryota"/>
</dbReference>
<dbReference type="Proteomes" id="UP000013827">
    <property type="component" value="Unassembled WGS sequence"/>
</dbReference>
<dbReference type="KEGG" id="ehx:EMIHUDRAFT_102910"/>
<dbReference type="InterPro" id="IPR035892">
    <property type="entry name" value="C2_domain_sf"/>
</dbReference>
<dbReference type="InterPro" id="IPR000008">
    <property type="entry name" value="C2_dom"/>
</dbReference>
<dbReference type="InterPro" id="IPR003386">
    <property type="entry name" value="LACT/PDAT_acylTrfase"/>
</dbReference>
<dbReference type="GO" id="GO:0005509">
    <property type="term" value="F:calcium ion binding"/>
    <property type="evidence" value="ECO:0007669"/>
    <property type="project" value="InterPro"/>
</dbReference>
<evidence type="ECO:0000256" key="1">
    <source>
        <dbReference type="SAM" id="MobiDB-lite"/>
    </source>
</evidence>
<reference evidence="5" key="1">
    <citation type="journal article" date="2013" name="Nature">
        <title>Pan genome of the phytoplankton Emiliania underpins its global distribution.</title>
        <authorList>
            <person name="Read B.A."/>
            <person name="Kegel J."/>
            <person name="Klute M.J."/>
            <person name="Kuo A."/>
            <person name="Lefebvre S.C."/>
            <person name="Maumus F."/>
            <person name="Mayer C."/>
            <person name="Miller J."/>
            <person name="Monier A."/>
            <person name="Salamov A."/>
            <person name="Young J."/>
            <person name="Aguilar M."/>
            <person name="Claverie J.M."/>
            <person name="Frickenhaus S."/>
            <person name="Gonzalez K."/>
            <person name="Herman E.K."/>
            <person name="Lin Y.C."/>
            <person name="Napier J."/>
            <person name="Ogata H."/>
            <person name="Sarno A.F."/>
            <person name="Shmutz J."/>
            <person name="Schroeder D."/>
            <person name="de Vargas C."/>
            <person name="Verret F."/>
            <person name="von Dassow P."/>
            <person name="Valentin K."/>
            <person name="Van de Peer Y."/>
            <person name="Wheeler G."/>
            <person name="Dacks J.B."/>
            <person name="Delwiche C.F."/>
            <person name="Dyhrman S.T."/>
            <person name="Glockner G."/>
            <person name="John U."/>
            <person name="Richards T."/>
            <person name="Worden A.Z."/>
            <person name="Zhang X."/>
            <person name="Grigoriev I.V."/>
            <person name="Allen A.E."/>
            <person name="Bidle K."/>
            <person name="Borodovsky M."/>
            <person name="Bowler C."/>
            <person name="Brownlee C."/>
            <person name="Cock J.M."/>
            <person name="Elias M."/>
            <person name="Gladyshev V.N."/>
            <person name="Groth M."/>
            <person name="Guda C."/>
            <person name="Hadaegh A."/>
            <person name="Iglesias-Rodriguez M.D."/>
            <person name="Jenkins J."/>
            <person name="Jones B.M."/>
            <person name="Lawson T."/>
            <person name="Leese F."/>
            <person name="Lindquist E."/>
            <person name="Lobanov A."/>
            <person name="Lomsadze A."/>
            <person name="Malik S.B."/>
            <person name="Marsh M.E."/>
            <person name="Mackinder L."/>
            <person name="Mock T."/>
            <person name="Mueller-Roeber B."/>
            <person name="Pagarete A."/>
            <person name="Parker M."/>
            <person name="Probert I."/>
            <person name="Quesneville H."/>
            <person name="Raines C."/>
            <person name="Rensing S.A."/>
            <person name="Riano-Pachon D.M."/>
            <person name="Richier S."/>
            <person name="Rokitta S."/>
            <person name="Shiraiwa Y."/>
            <person name="Soanes D.M."/>
            <person name="van der Giezen M."/>
            <person name="Wahlund T.M."/>
            <person name="Williams B."/>
            <person name="Wilson W."/>
            <person name="Wolfe G."/>
            <person name="Wurch L.L."/>
        </authorList>
    </citation>
    <scope>NUCLEOTIDE SEQUENCE</scope>
</reference>
<dbReference type="InterPro" id="IPR002048">
    <property type="entry name" value="EF_hand_dom"/>
</dbReference>
<feature type="compositionally biased region" description="Basic and acidic residues" evidence="1">
    <location>
        <begin position="22"/>
        <end position="32"/>
    </location>
</feature>
<feature type="domain" description="EF-hand" evidence="3">
    <location>
        <begin position="210"/>
        <end position="245"/>
    </location>
</feature>
<evidence type="ECO:0000259" key="2">
    <source>
        <dbReference type="PROSITE" id="PS50004"/>
    </source>
</evidence>
<feature type="region of interest" description="Disordered" evidence="1">
    <location>
        <begin position="1"/>
        <end position="42"/>
    </location>
</feature>
<proteinExistence type="predicted"/>
<dbReference type="SUPFAM" id="SSF49562">
    <property type="entry name" value="C2 domain (Calcium/lipid-binding domain, CaLB)"/>
    <property type="match status" value="1"/>
</dbReference>
<accession>A0A0D3IYI0</accession>
<dbReference type="Gene3D" id="3.40.50.1820">
    <property type="entry name" value="alpha/beta hydrolase"/>
    <property type="match status" value="1"/>
</dbReference>
<dbReference type="AlphaFoldDB" id="A0A0D3IYI0"/>
<name>A0A0D3IYI0_EMIH1</name>
<dbReference type="HOGENOM" id="CLU_285521_0_0_1"/>
<keyword evidence="5" id="KW-1185">Reference proteome</keyword>
<dbReference type="PROSITE" id="PS50004">
    <property type="entry name" value="C2"/>
    <property type="match status" value="1"/>
</dbReference>
<reference evidence="4" key="2">
    <citation type="submission" date="2024-10" db="UniProtKB">
        <authorList>
            <consortium name="EnsemblProtists"/>
        </authorList>
    </citation>
    <scope>IDENTIFICATION</scope>
</reference>
<dbReference type="PaxDb" id="2903-EOD16315"/>